<dbReference type="EMBL" id="NKXS01001452">
    <property type="protein sequence ID" value="PIN18491.1"/>
    <property type="molecule type" value="Genomic_DNA"/>
</dbReference>
<evidence type="ECO:0000313" key="2">
    <source>
        <dbReference type="Proteomes" id="UP000231279"/>
    </source>
</evidence>
<name>A0A2G9HLU5_9LAMI</name>
<sequence length="149" mass="16683">MATAGIGEKLISGFKWFMSGLKSGLQFVSNIVKKTVDFFNPSHDNFSEDLKEENCTVSLKKPTNDASVESSTTPNVVGSVSELNHAVAGSSLSALSKHFGNLLRESDKLFMVVEEILRCRSEAEAKKKRKYLTRLLMEKMLLFFIRIIF</sequence>
<dbReference type="Proteomes" id="UP000231279">
    <property type="component" value="Unassembled WGS sequence"/>
</dbReference>
<accession>A0A2G9HLU5</accession>
<protein>
    <submittedName>
        <fullName evidence="1">Uncharacterized protein</fullName>
    </submittedName>
</protein>
<keyword evidence="2" id="KW-1185">Reference proteome</keyword>
<reference evidence="2" key="1">
    <citation type="journal article" date="2018" name="Gigascience">
        <title>Genome assembly of the Pink Ipe (Handroanthus impetiginosus, Bignoniaceae), a highly valued, ecologically keystone Neotropical timber forest tree.</title>
        <authorList>
            <person name="Silva-Junior O.B."/>
            <person name="Grattapaglia D."/>
            <person name="Novaes E."/>
            <person name="Collevatti R.G."/>
        </authorList>
    </citation>
    <scope>NUCLEOTIDE SEQUENCE [LARGE SCALE GENOMIC DNA]</scope>
    <source>
        <strain evidence="2">cv. UFG-1</strain>
    </source>
</reference>
<dbReference type="AlphaFoldDB" id="A0A2G9HLU5"/>
<gene>
    <name evidence="1" type="ORF">CDL12_08834</name>
</gene>
<comment type="caution">
    <text evidence="1">The sequence shown here is derived from an EMBL/GenBank/DDBJ whole genome shotgun (WGS) entry which is preliminary data.</text>
</comment>
<organism evidence="1 2">
    <name type="scientific">Handroanthus impetiginosus</name>
    <dbReference type="NCBI Taxonomy" id="429701"/>
    <lineage>
        <taxon>Eukaryota</taxon>
        <taxon>Viridiplantae</taxon>
        <taxon>Streptophyta</taxon>
        <taxon>Embryophyta</taxon>
        <taxon>Tracheophyta</taxon>
        <taxon>Spermatophyta</taxon>
        <taxon>Magnoliopsida</taxon>
        <taxon>eudicotyledons</taxon>
        <taxon>Gunneridae</taxon>
        <taxon>Pentapetalae</taxon>
        <taxon>asterids</taxon>
        <taxon>lamiids</taxon>
        <taxon>Lamiales</taxon>
        <taxon>Bignoniaceae</taxon>
        <taxon>Crescentiina</taxon>
        <taxon>Tabebuia alliance</taxon>
        <taxon>Handroanthus</taxon>
    </lineage>
</organism>
<evidence type="ECO:0000313" key="1">
    <source>
        <dbReference type="EMBL" id="PIN18491.1"/>
    </source>
</evidence>
<proteinExistence type="predicted"/>